<name>A0A0M2PUQ5_PROHO</name>
<dbReference type="InterPro" id="IPR000905">
    <property type="entry name" value="Gcp-like_dom"/>
</dbReference>
<reference evidence="2" key="1">
    <citation type="submission" date="2012-04" db="EMBL/GenBank/DDBJ databases">
        <authorList>
            <person name="Borisov I.G."/>
            <person name="Ivanikova N.V."/>
            <person name="Pinevich A.V."/>
        </authorList>
    </citation>
    <scope>NUCLEOTIDE SEQUENCE</scope>
    <source>
        <strain evidence="2">CALU 1027</strain>
    </source>
</reference>
<keyword evidence="3" id="KW-1185">Reference proteome</keyword>
<organism evidence="2 3">
    <name type="scientific">Prochlorothrix hollandica PCC 9006 = CALU 1027</name>
    <dbReference type="NCBI Taxonomy" id="317619"/>
    <lineage>
        <taxon>Bacteria</taxon>
        <taxon>Bacillati</taxon>
        <taxon>Cyanobacteriota</taxon>
        <taxon>Cyanophyceae</taxon>
        <taxon>Prochlorotrichales</taxon>
        <taxon>Prochlorotrichaceae</taxon>
        <taxon>Prochlorothrix</taxon>
    </lineage>
</organism>
<dbReference type="eggNOG" id="COG1214">
    <property type="taxonomic scope" value="Bacteria"/>
</dbReference>
<feature type="domain" description="Gcp-like" evidence="1">
    <location>
        <begin position="58"/>
        <end position="138"/>
    </location>
</feature>
<dbReference type="EMBL" id="AJTX02000009">
    <property type="protein sequence ID" value="KKI98383.1"/>
    <property type="molecule type" value="Genomic_DNA"/>
</dbReference>
<evidence type="ECO:0000259" key="1">
    <source>
        <dbReference type="Pfam" id="PF00814"/>
    </source>
</evidence>
<dbReference type="InterPro" id="IPR043129">
    <property type="entry name" value="ATPase_NBD"/>
</dbReference>
<dbReference type="Gene3D" id="3.30.420.40">
    <property type="match status" value="1"/>
</dbReference>
<accession>A0A0M2PUQ5</accession>
<gene>
    <name evidence="2" type="ORF">PROH_19360</name>
</gene>
<dbReference type="InterPro" id="IPR022496">
    <property type="entry name" value="T6A_TsaB"/>
</dbReference>
<sequence>MPPPVIPAYGLALHTTTPHLGLALGDGAGYGRHQTWNLGRDLASQLQHHLGEFLQPQTWQDLAFIAVAQGPGGFTGTRLGMVTARTLAQFLDIPLFAVSTLAALAWQAGPGDGSAIAVCFPARRDQVFGGIYQKMGDDRPPLALVPDSVLTADQWQTQLQTQLRDQDIPLRLLARLPSQDGSSSPDSLGSQAAGAIVANPPEAEAVTAVLAIAQAAWLQGDRPHWSTALPFYGQSPVVTPPSTHP</sequence>
<dbReference type="OrthoDB" id="9784166at2"/>
<dbReference type="STRING" id="317619.GCA_000332315_01344"/>
<evidence type="ECO:0000313" key="2">
    <source>
        <dbReference type="EMBL" id="KKI98383.1"/>
    </source>
</evidence>
<evidence type="ECO:0000313" key="3">
    <source>
        <dbReference type="Proteomes" id="UP000034681"/>
    </source>
</evidence>
<dbReference type="AlphaFoldDB" id="A0A0M2PUQ5"/>
<dbReference type="SUPFAM" id="SSF53067">
    <property type="entry name" value="Actin-like ATPase domain"/>
    <property type="match status" value="1"/>
</dbReference>
<dbReference type="NCBIfam" id="TIGR03725">
    <property type="entry name" value="T6A_YeaZ"/>
    <property type="match status" value="1"/>
</dbReference>
<dbReference type="Pfam" id="PF00814">
    <property type="entry name" value="TsaD"/>
    <property type="match status" value="1"/>
</dbReference>
<proteinExistence type="predicted"/>
<dbReference type="GO" id="GO:0002949">
    <property type="term" value="P:tRNA threonylcarbamoyladenosine modification"/>
    <property type="evidence" value="ECO:0007669"/>
    <property type="project" value="InterPro"/>
</dbReference>
<protein>
    <recommendedName>
        <fullName evidence="1">Gcp-like domain-containing protein</fullName>
    </recommendedName>
</protein>
<dbReference type="Proteomes" id="UP000034681">
    <property type="component" value="Unassembled WGS sequence"/>
</dbReference>
<comment type="caution">
    <text evidence="2">The sequence shown here is derived from an EMBL/GenBank/DDBJ whole genome shotgun (WGS) entry which is preliminary data.</text>
</comment>